<keyword evidence="1" id="KW-0812">Transmembrane</keyword>
<feature type="domain" description="Tubby C-terminal" evidence="2">
    <location>
        <begin position="417"/>
        <end position="505"/>
    </location>
</feature>
<dbReference type="EMBL" id="CAJJDO010000035">
    <property type="protein sequence ID" value="CAD8160615.1"/>
    <property type="molecule type" value="Genomic_DNA"/>
</dbReference>
<dbReference type="PANTHER" id="PTHR34674">
    <property type="entry name" value="PHOSPHATIDYLCHOLINE:DIACYLGLYCEROL CHOLINEPHOSPHOTRANSFERASE 1-RELATED"/>
    <property type="match status" value="1"/>
</dbReference>
<keyword evidence="1" id="KW-0472">Membrane</keyword>
<accession>A0A8S1U679</accession>
<gene>
    <name evidence="4" type="ORF">PPENT_87.1.T0350075</name>
</gene>
<name>A0A8S1U679_9CILI</name>
<dbReference type="Pfam" id="PF24788">
    <property type="entry name" value="AtPDCT1_2"/>
    <property type="match status" value="1"/>
</dbReference>
<reference evidence="4" key="1">
    <citation type="submission" date="2021-01" db="EMBL/GenBank/DDBJ databases">
        <authorList>
            <consortium name="Genoscope - CEA"/>
            <person name="William W."/>
        </authorList>
    </citation>
    <scope>NUCLEOTIDE SEQUENCE</scope>
</reference>
<dbReference type="Proteomes" id="UP000689195">
    <property type="component" value="Unassembled WGS sequence"/>
</dbReference>
<organism evidence="4 5">
    <name type="scientific">Paramecium pentaurelia</name>
    <dbReference type="NCBI Taxonomy" id="43138"/>
    <lineage>
        <taxon>Eukaryota</taxon>
        <taxon>Sar</taxon>
        <taxon>Alveolata</taxon>
        <taxon>Ciliophora</taxon>
        <taxon>Intramacronucleata</taxon>
        <taxon>Oligohymenophorea</taxon>
        <taxon>Peniculida</taxon>
        <taxon>Parameciidae</taxon>
        <taxon>Paramecium</taxon>
    </lineage>
</organism>
<dbReference type="AlphaFoldDB" id="A0A8S1U679"/>
<dbReference type="InterPro" id="IPR056361">
    <property type="entry name" value="AtPDCT1_2_TM_dom"/>
</dbReference>
<dbReference type="PANTHER" id="PTHR34674:SF1">
    <property type="entry name" value="PHOSPHATIDYLCHOLINE:DIACYLGLYCEROL CHOLINEPHOSPHOTRANSFERASE 1-RELATED"/>
    <property type="match status" value="1"/>
</dbReference>
<evidence type="ECO:0000313" key="5">
    <source>
        <dbReference type="Proteomes" id="UP000689195"/>
    </source>
</evidence>
<keyword evidence="5" id="KW-1185">Reference proteome</keyword>
<proteinExistence type="predicted"/>
<feature type="transmembrane region" description="Helical" evidence="1">
    <location>
        <begin position="161"/>
        <end position="184"/>
    </location>
</feature>
<comment type="caution">
    <text evidence="4">The sequence shown here is derived from an EMBL/GenBank/DDBJ whole genome shotgun (WGS) entry which is preliminary data.</text>
</comment>
<evidence type="ECO:0000256" key="1">
    <source>
        <dbReference type="SAM" id="Phobius"/>
    </source>
</evidence>
<dbReference type="InterPro" id="IPR000007">
    <property type="entry name" value="Tubby_C"/>
</dbReference>
<dbReference type="Pfam" id="PF01167">
    <property type="entry name" value="Tub"/>
    <property type="match status" value="2"/>
</dbReference>
<feature type="transmembrane region" description="Helical" evidence="1">
    <location>
        <begin position="43"/>
        <end position="61"/>
    </location>
</feature>
<evidence type="ECO:0000259" key="2">
    <source>
        <dbReference type="Pfam" id="PF01167"/>
    </source>
</evidence>
<evidence type="ECO:0000259" key="3">
    <source>
        <dbReference type="Pfam" id="PF24788"/>
    </source>
</evidence>
<dbReference type="OrthoDB" id="8775810at2759"/>
<sequence>MKSVNDEKITIYNGEDIKYFVFPDKFDHTQSGVPGNPCYNFRFRIFVFFSYIVLTQLFQLFCTPTEKIIGVWDIGHQITTPINNMYKEHRWFSILIQLLSAIILDVAYLYISLYWVLYQRNFRLFAALIIFYVIRAIHLNLVKLEFPQNYYWEDPNIPSLVVKYGFFSDFFYSGHVGYLIICGLEMKRIGKKYMSAFFFMCSLYQAFVVITFAIHYTIDVTTGCIFAHYFYNQVCYWEVKIDFLLKMLANLFSRTSKQTTAKYEVQGDKQIGVTTYKLIKMQQQSSPKRIMEKRGSIIKQPNDSPTISPSQLIKMNSIDVQNQNPLEIKMFKVERQNPRTGNLVAEDHEDDLTYQGDIPKKLEQKQKGDFQKEYQMAKVDQQRDSYSPDKSMTNSLTTSAYPSIIKNFQFQQIPDFLTSPIQQQGIVQCALQINKSGFNTFRPKFYFLKDNQCYLAAKKVGNKYLISADKENIERKSPQFVGQVSCKKNNQYYFYDTGLNPKRKKEPYRKCLGELCIYAVPKANEPRQQCFKFNNDMNNEFVNRKPKWDPKLQTFILNFYERVKISSIKNFQIVLKDEIPEKIYLQFGKWDKHYFNLDIAAPFSPLIAFMIALSNYDQKLQV</sequence>
<feature type="transmembrane region" description="Helical" evidence="1">
    <location>
        <begin position="196"/>
        <end position="218"/>
    </location>
</feature>
<dbReference type="InterPro" id="IPR055311">
    <property type="entry name" value="PDCT1/2-like"/>
</dbReference>
<feature type="domain" description="AtPDCT1/2 transmembrane" evidence="3">
    <location>
        <begin position="73"/>
        <end position="231"/>
    </location>
</feature>
<evidence type="ECO:0000313" key="4">
    <source>
        <dbReference type="EMBL" id="CAD8160615.1"/>
    </source>
</evidence>
<feature type="transmembrane region" description="Helical" evidence="1">
    <location>
        <begin position="91"/>
        <end position="117"/>
    </location>
</feature>
<feature type="transmembrane region" description="Helical" evidence="1">
    <location>
        <begin position="124"/>
        <end position="141"/>
    </location>
</feature>
<protein>
    <recommendedName>
        <fullName evidence="6">Sphingomyelin synthase-like domain-containing protein</fullName>
    </recommendedName>
</protein>
<keyword evidence="1" id="KW-1133">Transmembrane helix</keyword>
<evidence type="ECO:0008006" key="6">
    <source>
        <dbReference type="Google" id="ProtNLM"/>
    </source>
</evidence>
<feature type="domain" description="Tubby C-terminal" evidence="2">
    <location>
        <begin position="536"/>
        <end position="617"/>
    </location>
</feature>